<dbReference type="Gene3D" id="3.10.50.40">
    <property type="match status" value="1"/>
</dbReference>
<gene>
    <name evidence="1" type="ORF">GCM10008106_09530</name>
</gene>
<protein>
    <submittedName>
        <fullName evidence="1">Uncharacterized protein</fullName>
    </submittedName>
</protein>
<dbReference type="SUPFAM" id="SSF109998">
    <property type="entry name" value="Triger factor/SurA peptide-binding domain-like"/>
    <property type="match status" value="1"/>
</dbReference>
<sequence>MISSCDFFKVKSTQNEEEDRILATVANNNLLLSDIQFLLNAQLSDEDSAATVSRFVQSWVRQQLMIAEASKAINFNTPEFNQRIKEYRESLMIHEFEKNYINSQIDEAIKDQEILEYYKSHKENFTLKETIVRGNFIKLEKSSPQKNAFERAIRQKEQERLAELSLKFASNYYLEADNWIRLSELTANTPLRNEANTTQLLRSGAFIKVDGENYSYYFDILEYKLQNQVPPLEFVREEITKILLNKRVNMLREQLHKDIFTRALENKEFSIYE</sequence>
<proteinExistence type="predicted"/>
<dbReference type="AlphaFoldDB" id="A0A8J3CUG9"/>
<keyword evidence="2" id="KW-1185">Reference proteome</keyword>
<dbReference type="EMBL" id="BMYF01000004">
    <property type="protein sequence ID" value="GHB30729.1"/>
    <property type="molecule type" value="Genomic_DNA"/>
</dbReference>
<dbReference type="GO" id="GO:0003755">
    <property type="term" value="F:peptidyl-prolyl cis-trans isomerase activity"/>
    <property type="evidence" value="ECO:0007669"/>
    <property type="project" value="InterPro"/>
</dbReference>
<organism evidence="1 2">
    <name type="scientific">Mongoliitalea lutea</name>
    <dbReference type="NCBI Taxonomy" id="849756"/>
    <lineage>
        <taxon>Bacteria</taxon>
        <taxon>Pseudomonadati</taxon>
        <taxon>Bacteroidota</taxon>
        <taxon>Cytophagia</taxon>
        <taxon>Cytophagales</taxon>
        <taxon>Cyclobacteriaceae</taxon>
        <taxon>Mongoliitalea</taxon>
    </lineage>
</organism>
<comment type="caution">
    <text evidence="1">The sequence shown here is derived from an EMBL/GenBank/DDBJ whole genome shotgun (WGS) entry which is preliminary data.</text>
</comment>
<evidence type="ECO:0000313" key="2">
    <source>
        <dbReference type="Proteomes" id="UP000642809"/>
    </source>
</evidence>
<accession>A0A8J3CUG9</accession>
<reference evidence="1" key="1">
    <citation type="journal article" date="2014" name="Int. J. Syst. Evol. Microbiol.">
        <title>Complete genome sequence of Corynebacterium casei LMG S-19264T (=DSM 44701T), isolated from a smear-ripened cheese.</title>
        <authorList>
            <consortium name="US DOE Joint Genome Institute (JGI-PGF)"/>
            <person name="Walter F."/>
            <person name="Albersmeier A."/>
            <person name="Kalinowski J."/>
            <person name="Ruckert C."/>
        </authorList>
    </citation>
    <scope>NUCLEOTIDE SEQUENCE</scope>
    <source>
        <strain evidence="1">KCTC 23224</strain>
    </source>
</reference>
<dbReference type="InterPro" id="IPR027304">
    <property type="entry name" value="Trigger_fact/SurA_dom_sf"/>
</dbReference>
<dbReference type="Gene3D" id="1.10.4030.10">
    <property type="entry name" value="Porin chaperone SurA, peptide-binding domain"/>
    <property type="match status" value="1"/>
</dbReference>
<evidence type="ECO:0000313" key="1">
    <source>
        <dbReference type="EMBL" id="GHB30729.1"/>
    </source>
</evidence>
<reference evidence="1" key="2">
    <citation type="submission" date="2020-09" db="EMBL/GenBank/DDBJ databases">
        <authorList>
            <person name="Sun Q."/>
            <person name="Kim S."/>
        </authorList>
    </citation>
    <scope>NUCLEOTIDE SEQUENCE</scope>
    <source>
        <strain evidence="1">KCTC 23224</strain>
    </source>
</reference>
<dbReference type="InterPro" id="IPR046357">
    <property type="entry name" value="PPIase_dom_sf"/>
</dbReference>
<name>A0A8J3CUG9_9BACT</name>
<dbReference type="Proteomes" id="UP000642809">
    <property type="component" value="Unassembled WGS sequence"/>
</dbReference>